<keyword evidence="3" id="KW-1185">Reference proteome</keyword>
<dbReference type="InterPro" id="IPR039934">
    <property type="entry name" value="C2CD2/C2CD2L"/>
</dbReference>
<feature type="domain" description="C2" evidence="1">
    <location>
        <begin position="5"/>
        <end position="123"/>
    </location>
</feature>
<dbReference type="PROSITE" id="PS50004">
    <property type="entry name" value="C2"/>
    <property type="match status" value="1"/>
</dbReference>
<protein>
    <submittedName>
        <fullName evidence="2">C2 domain protein</fullName>
    </submittedName>
</protein>
<dbReference type="Proteomes" id="UP000252519">
    <property type="component" value="Unassembled WGS sequence"/>
</dbReference>
<evidence type="ECO:0000259" key="1">
    <source>
        <dbReference type="PROSITE" id="PS50004"/>
    </source>
</evidence>
<name>A0A368FC26_ANCCA</name>
<dbReference type="Gene3D" id="2.60.40.150">
    <property type="entry name" value="C2 domain"/>
    <property type="match status" value="1"/>
</dbReference>
<gene>
    <name evidence="2" type="ORF">ANCCAN_25880</name>
</gene>
<dbReference type="AlphaFoldDB" id="A0A368FC26"/>
<dbReference type="PANTHER" id="PTHR21119">
    <property type="entry name" value="C2 DOMAIN-CONTAINING PROTEIN"/>
    <property type="match status" value="1"/>
</dbReference>
<sequence length="123" mass="13855">MFKKLNETHLISPMTNNNAAANKLRVKVIKANHLGRGPANIDVQQPYVVIEMDEPAQKFNTTKGINACPYWEETFDFDLTPASEEILFEVYDAGPKATPDDDKNFLGLAIVNFEEIRRSGEII</sequence>
<dbReference type="STRING" id="29170.A0A368FC26"/>
<dbReference type="InterPro" id="IPR000008">
    <property type="entry name" value="C2_dom"/>
</dbReference>
<evidence type="ECO:0000313" key="3">
    <source>
        <dbReference type="Proteomes" id="UP000252519"/>
    </source>
</evidence>
<comment type="caution">
    <text evidence="2">The sequence shown here is derived from an EMBL/GenBank/DDBJ whole genome shotgun (WGS) entry which is preliminary data.</text>
</comment>
<dbReference type="SUPFAM" id="SSF49562">
    <property type="entry name" value="C2 domain (Calcium/lipid-binding domain, CaLB)"/>
    <property type="match status" value="1"/>
</dbReference>
<accession>A0A368FC26</accession>
<reference evidence="2 3" key="1">
    <citation type="submission" date="2014-10" db="EMBL/GenBank/DDBJ databases">
        <title>Draft genome of the hookworm Ancylostoma caninum.</title>
        <authorList>
            <person name="Mitreva M."/>
        </authorList>
    </citation>
    <scope>NUCLEOTIDE SEQUENCE [LARGE SCALE GENOMIC DNA]</scope>
    <source>
        <strain evidence="2 3">Baltimore</strain>
    </source>
</reference>
<dbReference type="InterPro" id="IPR035892">
    <property type="entry name" value="C2_domain_sf"/>
</dbReference>
<organism evidence="2 3">
    <name type="scientific">Ancylostoma caninum</name>
    <name type="common">Dog hookworm</name>
    <dbReference type="NCBI Taxonomy" id="29170"/>
    <lineage>
        <taxon>Eukaryota</taxon>
        <taxon>Metazoa</taxon>
        <taxon>Ecdysozoa</taxon>
        <taxon>Nematoda</taxon>
        <taxon>Chromadorea</taxon>
        <taxon>Rhabditida</taxon>
        <taxon>Rhabditina</taxon>
        <taxon>Rhabditomorpha</taxon>
        <taxon>Strongyloidea</taxon>
        <taxon>Ancylostomatidae</taxon>
        <taxon>Ancylostomatinae</taxon>
        <taxon>Ancylostoma</taxon>
    </lineage>
</organism>
<dbReference type="PANTHER" id="PTHR21119:SF5">
    <property type="entry name" value="C2 DOMAIN-CONTAINING PROTEIN"/>
    <property type="match status" value="1"/>
</dbReference>
<proteinExistence type="predicted"/>
<dbReference type="OrthoDB" id="5863643at2759"/>
<dbReference type="Pfam" id="PF00168">
    <property type="entry name" value="C2"/>
    <property type="match status" value="1"/>
</dbReference>
<dbReference type="EMBL" id="JOJR01002665">
    <property type="protein sequence ID" value="RCN28375.1"/>
    <property type="molecule type" value="Genomic_DNA"/>
</dbReference>
<evidence type="ECO:0000313" key="2">
    <source>
        <dbReference type="EMBL" id="RCN28375.1"/>
    </source>
</evidence>
<dbReference type="SMART" id="SM00239">
    <property type="entry name" value="C2"/>
    <property type="match status" value="1"/>
</dbReference>